<dbReference type="SUPFAM" id="SSF54506">
    <property type="entry name" value="Diaminopimelate epimerase-like"/>
    <property type="match status" value="1"/>
</dbReference>
<dbReference type="InterPro" id="IPR003719">
    <property type="entry name" value="Phenazine_PhzF-like"/>
</dbReference>
<dbReference type="Gene3D" id="3.10.310.10">
    <property type="entry name" value="Diaminopimelate Epimerase, Chain A, domain 1"/>
    <property type="match status" value="2"/>
</dbReference>
<dbReference type="NCBIfam" id="TIGR00654">
    <property type="entry name" value="PhzF_family"/>
    <property type="match status" value="1"/>
</dbReference>
<comment type="caution">
    <text evidence="2">The sequence shown here is derived from an EMBL/GenBank/DDBJ whole genome shotgun (WGS) entry which is preliminary data.</text>
</comment>
<reference evidence="2 3" key="1">
    <citation type="submission" date="2019-06" db="EMBL/GenBank/DDBJ databases">
        <title>Sequencing the genomes of 1000 actinobacteria strains.</title>
        <authorList>
            <person name="Klenk H.-P."/>
        </authorList>
    </citation>
    <scope>NUCLEOTIDE SEQUENCE [LARGE SCALE GENOMIC DNA]</scope>
    <source>
        <strain evidence="2 3">DSM 18607</strain>
    </source>
</reference>
<keyword evidence="3" id="KW-1185">Reference proteome</keyword>
<evidence type="ECO:0000313" key="2">
    <source>
        <dbReference type="EMBL" id="TQJ10418.1"/>
    </source>
</evidence>
<dbReference type="OrthoDB" id="9788221at2"/>
<dbReference type="Pfam" id="PF02567">
    <property type="entry name" value="PhzC-PhzF"/>
    <property type="match status" value="1"/>
</dbReference>
<sequence length="286" mass="29494">MELPFRLVSVFAVEGDPFSGNPLAVVEDAGDLEPHVMQAVARQFNLSETTFVTAVDEGSGTATVRIYTTTYEMPFAGHPTLGTAHVVAGHLGRGVVVLDLPAGHVPVVGDGATWTLTTARASTWRSPDATRGELAATLGLEPQDLAGEPLLVNSGVEQLVVPLASVDAVRRVGADAALLHRHVRTTLGEPQVLAWAEAGGDEVEARFVLADGGSVVEDPATGSACANLGGWFVAHDAHRSGGLTRVVHQGAAVQRPSLLRLGVSSEGVVTVGGLVTETGSGTLLLP</sequence>
<dbReference type="RefSeq" id="WP_141849644.1">
    <property type="nucleotide sequence ID" value="NZ_BAAAPR010000012.1"/>
</dbReference>
<evidence type="ECO:0000256" key="1">
    <source>
        <dbReference type="PIRSR" id="PIRSR016184-1"/>
    </source>
</evidence>
<dbReference type="PIRSF" id="PIRSF016184">
    <property type="entry name" value="PhzC_PhzF"/>
    <property type="match status" value="1"/>
</dbReference>
<dbReference type="Proteomes" id="UP000317893">
    <property type="component" value="Unassembled WGS sequence"/>
</dbReference>
<dbReference type="PANTHER" id="PTHR13774:SF32">
    <property type="entry name" value="ANTISENSE-ENHANCING SEQUENCE 1"/>
    <property type="match status" value="1"/>
</dbReference>
<accession>A0A542E506</accession>
<gene>
    <name evidence="2" type="ORF">FB458_3540</name>
</gene>
<feature type="active site" evidence="1">
    <location>
        <position position="48"/>
    </location>
</feature>
<dbReference type="GO" id="GO:0005737">
    <property type="term" value="C:cytoplasm"/>
    <property type="evidence" value="ECO:0007669"/>
    <property type="project" value="TreeGrafter"/>
</dbReference>
<evidence type="ECO:0000313" key="3">
    <source>
        <dbReference type="Proteomes" id="UP000317893"/>
    </source>
</evidence>
<protein>
    <submittedName>
        <fullName evidence="2">PhzF family phenazine biosynthesis protein</fullName>
    </submittedName>
</protein>
<name>A0A542E506_9MICO</name>
<organism evidence="2 3">
    <name type="scientific">Lapillicoccus jejuensis</name>
    <dbReference type="NCBI Taxonomy" id="402171"/>
    <lineage>
        <taxon>Bacteria</taxon>
        <taxon>Bacillati</taxon>
        <taxon>Actinomycetota</taxon>
        <taxon>Actinomycetes</taxon>
        <taxon>Micrococcales</taxon>
        <taxon>Intrasporangiaceae</taxon>
        <taxon>Lapillicoccus</taxon>
    </lineage>
</organism>
<dbReference type="PANTHER" id="PTHR13774">
    <property type="entry name" value="PHENAZINE BIOSYNTHESIS PROTEIN"/>
    <property type="match status" value="1"/>
</dbReference>
<dbReference type="AlphaFoldDB" id="A0A542E506"/>
<dbReference type="GO" id="GO:0016853">
    <property type="term" value="F:isomerase activity"/>
    <property type="evidence" value="ECO:0007669"/>
    <property type="project" value="TreeGrafter"/>
</dbReference>
<proteinExistence type="predicted"/>
<dbReference type="EMBL" id="VFMN01000001">
    <property type="protein sequence ID" value="TQJ10418.1"/>
    <property type="molecule type" value="Genomic_DNA"/>
</dbReference>